<dbReference type="Proteomes" id="UP001652338">
    <property type="component" value="Unassembled WGS sequence"/>
</dbReference>
<keyword evidence="2" id="KW-0378">Hydrolase</keyword>
<organism evidence="2 3">
    <name type="scientific">Muricoprocola aceti</name>
    <dbReference type="NCBI Taxonomy" id="2981772"/>
    <lineage>
        <taxon>Bacteria</taxon>
        <taxon>Bacillati</taxon>
        <taxon>Bacillota</taxon>
        <taxon>Clostridia</taxon>
        <taxon>Lachnospirales</taxon>
        <taxon>Lachnospiraceae</taxon>
        <taxon>Muricoprocola</taxon>
    </lineage>
</organism>
<dbReference type="GO" id="GO:0016787">
    <property type="term" value="F:hydrolase activity"/>
    <property type="evidence" value="ECO:0007669"/>
    <property type="project" value="UniProtKB-KW"/>
</dbReference>
<name>A0ABT2SND3_9FIRM</name>
<proteinExistence type="predicted"/>
<keyword evidence="3" id="KW-1185">Reference proteome</keyword>
<dbReference type="EMBL" id="JAOQKE010000017">
    <property type="protein sequence ID" value="MCU6726027.1"/>
    <property type="molecule type" value="Genomic_DNA"/>
</dbReference>
<accession>A0ABT2SND3</accession>
<dbReference type="InterPro" id="IPR029058">
    <property type="entry name" value="AB_hydrolase_fold"/>
</dbReference>
<gene>
    <name evidence="2" type="ORF">OCV47_11870</name>
</gene>
<dbReference type="InterPro" id="IPR050466">
    <property type="entry name" value="Carboxylest/Gibb_receptor"/>
</dbReference>
<evidence type="ECO:0000259" key="1">
    <source>
        <dbReference type="Pfam" id="PF20434"/>
    </source>
</evidence>
<dbReference type="PANTHER" id="PTHR23024:SF24">
    <property type="entry name" value="ALPHA_BETA HYDROLASE FOLD-3 DOMAIN-CONTAINING PROTEIN"/>
    <property type="match status" value="1"/>
</dbReference>
<reference evidence="2 3" key="1">
    <citation type="journal article" date="2021" name="ISME Commun">
        <title>Automated analysis of genomic sequences facilitates high-throughput and comprehensive description of bacteria.</title>
        <authorList>
            <person name="Hitch T.C.A."/>
        </authorList>
    </citation>
    <scope>NUCLEOTIDE SEQUENCE [LARGE SCALE GENOMIC DNA]</scope>
    <source>
        <strain evidence="2 3">Sanger_29</strain>
    </source>
</reference>
<evidence type="ECO:0000313" key="3">
    <source>
        <dbReference type="Proteomes" id="UP001652338"/>
    </source>
</evidence>
<dbReference type="InterPro" id="IPR049492">
    <property type="entry name" value="BD-FAE-like_dom"/>
</dbReference>
<dbReference type="PANTHER" id="PTHR23024">
    <property type="entry name" value="ARYLACETAMIDE DEACETYLASE"/>
    <property type="match status" value="1"/>
</dbReference>
<dbReference type="Pfam" id="PF20434">
    <property type="entry name" value="BD-FAE"/>
    <property type="match status" value="1"/>
</dbReference>
<evidence type="ECO:0000313" key="2">
    <source>
        <dbReference type="EMBL" id="MCU6726027.1"/>
    </source>
</evidence>
<dbReference type="RefSeq" id="WP_262655280.1">
    <property type="nucleotide sequence ID" value="NZ_JAOQKE010000017.1"/>
</dbReference>
<sequence>MSELSRKMQIEFLAGDNRRDEGLVTPEDVVRYDNLSYGPDPVYHVLDVYRPKKEDGYLPVIVNVHGGGWVYGTKETYQFYGMNLAQRGFAVVNFSYRLAPETKFPGPLEDMNQVIQWMYDHAEEYKLDMDHVFAVGDSAGCNILGMYCSICTDHEYAMEFPFVVPNVFRPKAIAMNCGAFRIFQPDGSVIWENDKILMQDYLPNGGDEKERSLINVVDHINPDFPPTFIMDAYGDFLLVEVPWLVEELVKKQVSYAVRIYGSKDQQLDHVFHVNIKHPVAKVCNDDECSFFKSYV</sequence>
<dbReference type="SUPFAM" id="SSF53474">
    <property type="entry name" value="alpha/beta-Hydrolases"/>
    <property type="match status" value="1"/>
</dbReference>
<dbReference type="Gene3D" id="3.40.50.1820">
    <property type="entry name" value="alpha/beta hydrolase"/>
    <property type="match status" value="1"/>
</dbReference>
<feature type="domain" description="BD-FAE-like" evidence="1">
    <location>
        <begin position="46"/>
        <end position="235"/>
    </location>
</feature>
<protein>
    <submittedName>
        <fullName evidence="2">Alpha/beta hydrolase</fullName>
    </submittedName>
</protein>
<comment type="caution">
    <text evidence="2">The sequence shown here is derived from an EMBL/GenBank/DDBJ whole genome shotgun (WGS) entry which is preliminary data.</text>
</comment>